<accession>A0A1I4NY48</accession>
<proteinExistence type="predicted"/>
<dbReference type="AlphaFoldDB" id="A0A1I4NY48"/>
<dbReference type="InterPro" id="IPR010982">
    <property type="entry name" value="Lambda_DNA-bd_dom_sf"/>
</dbReference>
<dbReference type="OrthoDB" id="1859224at2"/>
<keyword evidence="3" id="KW-1185">Reference proteome</keyword>
<dbReference type="SUPFAM" id="SSF47413">
    <property type="entry name" value="lambda repressor-like DNA-binding domains"/>
    <property type="match status" value="1"/>
</dbReference>
<dbReference type="Proteomes" id="UP000199520">
    <property type="component" value="Unassembled WGS sequence"/>
</dbReference>
<dbReference type="PROSITE" id="PS50943">
    <property type="entry name" value="HTH_CROC1"/>
    <property type="match status" value="1"/>
</dbReference>
<feature type="domain" description="HTH cro/C1-type" evidence="1">
    <location>
        <begin position="6"/>
        <end position="60"/>
    </location>
</feature>
<dbReference type="InterPro" id="IPR001387">
    <property type="entry name" value="Cro/C1-type_HTH"/>
</dbReference>
<evidence type="ECO:0000313" key="3">
    <source>
        <dbReference type="Proteomes" id="UP000199520"/>
    </source>
</evidence>
<name>A0A1I4NY48_9FIRM</name>
<protein>
    <submittedName>
        <fullName evidence="2">Helix-turn-helix</fullName>
    </submittedName>
</protein>
<sequence length="63" mass="7521">MVRIWLLELRNQKGITHQEVADKANIKRPYYTQIELGIRNPSPKVAKRIAFTLSFDWELFFND</sequence>
<dbReference type="CDD" id="cd00093">
    <property type="entry name" value="HTH_XRE"/>
    <property type="match status" value="1"/>
</dbReference>
<evidence type="ECO:0000259" key="1">
    <source>
        <dbReference type="PROSITE" id="PS50943"/>
    </source>
</evidence>
<dbReference type="EMBL" id="FOTS01000054">
    <property type="protein sequence ID" value="SFM20389.1"/>
    <property type="molecule type" value="Genomic_DNA"/>
</dbReference>
<dbReference type="STRING" id="1123291.SAMN04490355_105431"/>
<dbReference type="SMART" id="SM00530">
    <property type="entry name" value="HTH_XRE"/>
    <property type="match status" value="1"/>
</dbReference>
<organism evidence="2 3">
    <name type="scientific">Pelosinus propionicus DSM 13327</name>
    <dbReference type="NCBI Taxonomy" id="1123291"/>
    <lineage>
        <taxon>Bacteria</taxon>
        <taxon>Bacillati</taxon>
        <taxon>Bacillota</taxon>
        <taxon>Negativicutes</taxon>
        <taxon>Selenomonadales</taxon>
        <taxon>Sporomusaceae</taxon>
        <taxon>Pelosinus</taxon>
    </lineage>
</organism>
<dbReference type="Pfam" id="PF01381">
    <property type="entry name" value="HTH_3"/>
    <property type="match status" value="1"/>
</dbReference>
<reference evidence="3" key="1">
    <citation type="submission" date="2016-10" db="EMBL/GenBank/DDBJ databases">
        <authorList>
            <person name="Varghese N."/>
            <person name="Submissions S."/>
        </authorList>
    </citation>
    <scope>NUCLEOTIDE SEQUENCE [LARGE SCALE GENOMIC DNA]</scope>
    <source>
        <strain evidence="3">DSM 13327</strain>
    </source>
</reference>
<gene>
    <name evidence="2" type="ORF">SAMN04490355_105431</name>
</gene>
<dbReference type="GO" id="GO:0003677">
    <property type="term" value="F:DNA binding"/>
    <property type="evidence" value="ECO:0007669"/>
    <property type="project" value="InterPro"/>
</dbReference>
<dbReference type="Gene3D" id="1.10.260.40">
    <property type="entry name" value="lambda repressor-like DNA-binding domains"/>
    <property type="match status" value="1"/>
</dbReference>
<evidence type="ECO:0000313" key="2">
    <source>
        <dbReference type="EMBL" id="SFM20389.1"/>
    </source>
</evidence>